<reference evidence="4" key="2">
    <citation type="submission" date="2021-11" db="EMBL/GenBank/DDBJ databases">
        <authorList>
            <person name="Gilroy R."/>
        </authorList>
    </citation>
    <scope>NUCLEOTIDE SEQUENCE</scope>
    <source>
        <strain evidence="4">150</strain>
    </source>
</reference>
<evidence type="ECO:0000313" key="5">
    <source>
        <dbReference type="Proteomes" id="UP000813384"/>
    </source>
</evidence>
<feature type="domain" description="HTH tetR-type" evidence="3">
    <location>
        <begin position="5"/>
        <end position="65"/>
    </location>
</feature>
<dbReference type="Pfam" id="PF00440">
    <property type="entry name" value="TetR_N"/>
    <property type="match status" value="1"/>
</dbReference>
<dbReference type="InterPro" id="IPR036271">
    <property type="entry name" value="Tet_transcr_reg_TetR-rel_C_sf"/>
</dbReference>
<comment type="caution">
    <text evidence="4">The sequence shown here is derived from an EMBL/GenBank/DDBJ whole genome shotgun (WGS) entry which is preliminary data.</text>
</comment>
<gene>
    <name evidence="4" type="ORF">K8V42_07125</name>
</gene>
<protein>
    <submittedName>
        <fullName evidence="4">TetR/AcrR family transcriptional regulator</fullName>
    </submittedName>
</protein>
<dbReference type="PANTHER" id="PTHR43479:SF11">
    <property type="entry name" value="ACREF_ENVCD OPERON REPRESSOR-RELATED"/>
    <property type="match status" value="1"/>
</dbReference>
<dbReference type="InterPro" id="IPR050624">
    <property type="entry name" value="HTH-type_Tx_Regulator"/>
</dbReference>
<evidence type="ECO:0000256" key="2">
    <source>
        <dbReference type="PROSITE-ProRule" id="PRU00335"/>
    </source>
</evidence>
<dbReference type="GO" id="GO:0003677">
    <property type="term" value="F:DNA binding"/>
    <property type="evidence" value="ECO:0007669"/>
    <property type="project" value="UniProtKB-UniRule"/>
</dbReference>
<keyword evidence="1 2" id="KW-0238">DNA-binding</keyword>
<dbReference type="Proteomes" id="UP000813384">
    <property type="component" value="Unassembled WGS sequence"/>
</dbReference>
<feature type="DNA-binding region" description="H-T-H motif" evidence="2">
    <location>
        <begin position="28"/>
        <end position="47"/>
    </location>
</feature>
<evidence type="ECO:0000256" key="1">
    <source>
        <dbReference type="ARBA" id="ARBA00023125"/>
    </source>
</evidence>
<dbReference type="Gene3D" id="1.10.357.10">
    <property type="entry name" value="Tetracycline Repressor, domain 2"/>
    <property type="match status" value="1"/>
</dbReference>
<name>A0A9E3ZTR9_9ENTE</name>
<evidence type="ECO:0000313" key="4">
    <source>
        <dbReference type="EMBL" id="MCC9274047.1"/>
    </source>
</evidence>
<dbReference type="AlphaFoldDB" id="A0A9E3ZTR9"/>
<reference evidence="4" key="1">
    <citation type="journal article" date="2021" name="PeerJ">
        <title>Extensive microbial diversity within the chicken gut microbiome revealed by metagenomics and culture.</title>
        <authorList>
            <person name="Gilroy R."/>
            <person name="Ravi A."/>
            <person name="Getino M."/>
            <person name="Pursley I."/>
            <person name="Horton D.L."/>
            <person name="Alikhan N.F."/>
            <person name="Baker D."/>
            <person name="Gharbi K."/>
            <person name="Hall N."/>
            <person name="Watson M."/>
            <person name="Adriaenssens E.M."/>
            <person name="Foster-Nyarko E."/>
            <person name="Jarju S."/>
            <person name="Secka A."/>
            <person name="Antonio M."/>
            <person name="Oren A."/>
            <person name="Chaudhuri R.R."/>
            <person name="La Ragione R."/>
            <person name="Hildebrand F."/>
            <person name="Pallen M.J."/>
        </authorList>
    </citation>
    <scope>NUCLEOTIDE SEQUENCE</scope>
    <source>
        <strain evidence="4">150</strain>
    </source>
</reference>
<dbReference type="InterPro" id="IPR009057">
    <property type="entry name" value="Homeodomain-like_sf"/>
</dbReference>
<evidence type="ECO:0000259" key="3">
    <source>
        <dbReference type="PROSITE" id="PS50977"/>
    </source>
</evidence>
<dbReference type="InterPro" id="IPR001647">
    <property type="entry name" value="HTH_TetR"/>
</dbReference>
<proteinExistence type="predicted"/>
<accession>A0A9E3ZTR9</accession>
<sequence length="188" mass="21668">MRRKVYTRDYILKSAYELVEKEGFGNFTARNVAKKMGVSTQPIYLEFENMQDLKDTLIDEIFTELKQKVFVQEHTGNKLVDVCINYIDFSQKKPKLFISLFIDESGGGKKMYDVSYQYFKEVVKEDPTYKDLPADFIEALHDGTWITITGVASLMASGFITPNRQQIVEIIQHSIDGILEINKQKTNS</sequence>
<dbReference type="EMBL" id="JAJJVO010000105">
    <property type="protein sequence ID" value="MCC9274047.1"/>
    <property type="molecule type" value="Genomic_DNA"/>
</dbReference>
<dbReference type="SUPFAM" id="SSF46689">
    <property type="entry name" value="Homeodomain-like"/>
    <property type="match status" value="1"/>
</dbReference>
<dbReference type="PANTHER" id="PTHR43479">
    <property type="entry name" value="ACREF/ENVCD OPERON REPRESSOR-RELATED"/>
    <property type="match status" value="1"/>
</dbReference>
<dbReference type="SUPFAM" id="SSF48498">
    <property type="entry name" value="Tetracyclin repressor-like, C-terminal domain"/>
    <property type="match status" value="1"/>
</dbReference>
<dbReference type="PROSITE" id="PS50977">
    <property type="entry name" value="HTH_TETR_2"/>
    <property type="match status" value="1"/>
</dbReference>
<organism evidence="4 5">
    <name type="scientific">Enterococcus aquimarinus</name>
    <dbReference type="NCBI Taxonomy" id="328396"/>
    <lineage>
        <taxon>Bacteria</taxon>
        <taxon>Bacillati</taxon>
        <taxon>Bacillota</taxon>
        <taxon>Bacilli</taxon>
        <taxon>Lactobacillales</taxon>
        <taxon>Enterococcaceae</taxon>
        <taxon>Enterococcus</taxon>
    </lineage>
</organism>